<keyword evidence="2" id="KW-1185">Reference proteome</keyword>
<accession>A0ABM8T6B4</accession>
<evidence type="ECO:0000313" key="2">
    <source>
        <dbReference type="Proteomes" id="UP000835287"/>
    </source>
</evidence>
<protein>
    <submittedName>
        <fullName evidence="1">Uncharacterized protein</fullName>
    </submittedName>
</protein>
<organism evidence="1 2">
    <name type="scientific">Xanthomonas arboricola pv. corylina</name>
    <dbReference type="NCBI Taxonomy" id="487821"/>
    <lineage>
        <taxon>Bacteria</taxon>
        <taxon>Pseudomonadati</taxon>
        <taxon>Pseudomonadota</taxon>
        <taxon>Gammaproteobacteria</taxon>
        <taxon>Lysobacterales</taxon>
        <taxon>Lysobacteraceae</taxon>
        <taxon>Xanthomonas</taxon>
    </lineage>
</organism>
<dbReference type="EMBL" id="HG992338">
    <property type="protein sequence ID" value="CAE6861882.1"/>
    <property type="molecule type" value="Genomic_DNA"/>
</dbReference>
<proteinExistence type="predicted"/>
<gene>
    <name evidence="1" type="ORF">XAC301_44350</name>
</gene>
<dbReference type="Proteomes" id="UP000835287">
    <property type="component" value="Chromosome"/>
</dbReference>
<dbReference type="EMBL" id="HG992338">
    <property type="protein sequence ID" value="CAE6861868.1"/>
    <property type="molecule type" value="Genomic_DNA"/>
</dbReference>
<evidence type="ECO:0000313" key="1">
    <source>
        <dbReference type="EMBL" id="CAE6861882.1"/>
    </source>
</evidence>
<sequence>MPINNGRMDSSKILFSANSRLIRQSPILAVTAALSASMPVGRSMLK</sequence>
<name>A0ABM8T6B4_9XANT</name>
<reference evidence="1 2" key="1">
    <citation type="submission" date="2021-02" db="EMBL/GenBank/DDBJ databases">
        <authorList>
            <person name="Pothier F. J."/>
        </authorList>
    </citation>
    <scope>NUCLEOTIDE SEQUENCE [LARGE SCALE GENOMIC DNA]</scope>
    <source>
        <strain evidence="1 2">301</strain>
    </source>
</reference>